<organism evidence="2 3">
    <name type="scientific">Atopococcus tabaci</name>
    <dbReference type="NCBI Taxonomy" id="269774"/>
    <lineage>
        <taxon>Bacteria</taxon>
        <taxon>Bacillati</taxon>
        <taxon>Bacillota</taxon>
        <taxon>Bacilli</taxon>
        <taxon>Lactobacillales</taxon>
        <taxon>Carnobacteriaceae</taxon>
        <taxon>Atopococcus</taxon>
    </lineage>
</organism>
<gene>
    <name evidence="2" type="ORF">Q4F26_04320</name>
</gene>
<dbReference type="AlphaFoldDB" id="A0AA43UCR2"/>
<dbReference type="Gene3D" id="1.10.3910.10">
    <property type="entry name" value="SP0561-like"/>
    <property type="match status" value="1"/>
</dbReference>
<proteinExistence type="predicted"/>
<dbReference type="EMBL" id="JAUNQW010000015">
    <property type="protein sequence ID" value="MDO5457551.1"/>
    <property type="molecule type" value="Genomic_DNA"/>
</dbReference>
<keyword evidence="3" id="KW-1185">Reference proteome</keyword>
<dbReference type="SUPFAM" id="SSF140683">
    <property type="entry name" value="SP0561-like"/>
    <property type="match status" value="1"/>
</dbReference>
<protein>
    <submittedName>
        <fullName evidence="2">DUF1858 domain-containing protein</fullName>
    </submittedName>
</protein>
<dbReference type="Proteomes" id="UP001171751">
    <property type="component" value="Unassembled WGS sequence"/>
</dbReference>
<sequence length="76" mass="8589">MNTIDINQPIAEIINQHPELLDTFINLGFRPIANKAMRESVGRIISLKNGASMIGLPLDKLIQTLKWNGYKVIEEE</sequence>
<evidence type="ECO:0000313" key="2">
    <source>
        <dbReference type="EMBL" id="MDO5457551.1"/>
    </source>
</evidence>
<comment type="caution">
    <text evidence="2">The sequence shown here is derived from an EMBL/GenBank/DDBJ whole genome shotgun (WGS) entry which is preliminary data.</text>
</comment>
<feature type="domain" description="DUF1858" evidence="1">
    <location>
        <begin position="4"/>
        <end position="62"/>
    </location>
</feature>
<name>A0AA43UCR2_9LACT</name>
<evidence type="ECO:0000313" key="3">
    <source>
        <dbReference type="Proteomes" id="UP001171751"/>
    </source>
</evidence>
<dbReference type="InterPro" id="IPR015077">
    <property type="entry name" value="DUF1858"/>
</dbReference>
<evidence type="ECO:0000259" key="1">
    <source>
        <dbReference type="Pfam" id="PF08984"/>
    </source>
</evidence>
<dbReference type="Pfam" id="PF08984">
    <property type="entry name" value="DUF1858"/>
    <property type="match status" value="1"/>
</dbReference>
<reference evidence="2" key="1">
    <citation type="submission" date="2023-07" db="EMBL/GenBank/DDBJ databases">
        <title>Between Cages and Wild: Unraveling the Impact of Captivity on Animal Microbiomes and Antimicrobial Resistance.</title>
        <authorList>
            <person name="Schmartz G.P."/>
            <person name="Rehner J."/>
            <person name="Schuff M.J."/>
            <person name="Becker S.L."/>
            <person name="Kravczyk M."/>
            <person name="Gurevich A."/>
            <person name="Francke R."/>
            <person name="Mueller R."/>
            <person name="Keller V."/>
            <person name="Keller A."/>
        </authorList>
    </citation>
    <scope>NUCLEOTIDE SEQUENCE</scope>
    <source>
        <strain evidence="2">S39M_St_73</strain>
    </source>
</reference>
<dbReference type="InterPro" id="IPR038062">
    <property type="entry name" value="ScdA-like_N_sf"/>
</dbReference>
<accession>A0AA43UCR2</accession>